<organism evidence="1 2">
    <name type="scientific">Aquisphaera giovannonii</name>
    <dbReference type="NCBI Taxonomy" id="406548"/>
    <lineage>
        <taxon>Bacteria</taxon>
        <taxon>Pseudomonadati</taxon>
        <taxon>Planctomycetota</taxon>
        <taxon>Planctomycetia</taxon>
        <taxon>Isosphaerales</taxon>
        <taxon>Isosphaeraceae</taxon>
        <taxon>Aquisphaera</taxon>
    </lineage>
</organism>
<dbReference type="Proteomes" id="UP000324233">
    <property type="component" value="Chromosome"/>
</dbReference>
<dbReference type="KEGG" id="agv:OJF2_69290"/>
<reference evidence="1 2" key="1">
    <citation type="submission" date="2019-08" db="EMBL/GenBank/DDBJ databases">
        <title>Deep-cultivation of Planctomycetes and their phenomic and genomic characterization uncovers novel biology.</title>
        <authorList>
            <person name="Wiegand S."/>
            <person name="Jogler M."/>
            <person name="Boedeker C."/>
            <person name="Pinto D."/>
            <person name="Vollmers J."/>
            <person name="Rivas-Marin E."/>
            <person name="Kohn T."/>
            <person name="Peeters S.H."/>
            <person name="Heuer A."/>
            <person name="Rast P."/>
            <person name="Oberbeckmann S."/>
            <person name="Bunk B."/>
            <person name="Jeske O."/>
            <person name="Meyerdierks A."/>
            <person name="Storesund J.E."/>
            <person name="Kallscheuer N."/>
            <person name="Luecker S."/>
            <person name="Lage O.M."/>
            <person name="Pohl T."/>
            <person name="Merkel B.J."/>
            <person name="Hornburger P."/>
            <person name="Mueller R.-W."/>
            <person name="Bruemmer F."/>
            <person name="Labrenz M."/>
            <person name="Spormann A.M."/>
            <person name="Op den Camp H."/>
            <person name="Overmann J."/>
            <person name="Amann R."/>
            <person name="Jetten M.S.M."/>
            <person name="Mascher T."/>
            <person name="Medema M.H."/>
            <person name="Devos D.P."/>
            <person name="Kaster A.-K."/>
            <person name="Ovreas L."/>
            <person name="Rohde M."/>
            <person name="Galperin M.Y."/>
            <person name="Jogler C."/>
        </authorList>
    </citation>
    <scope>NUCLEOTIDE SEQUENCE [LARGE SCALE GENOMIC DNA]</scope>
    <source>
        <strain evidence="1 2">OJF2</strain>
    </source>
</reference>
<dbReference type="AlphaFoldDB" id="A0A5B9WCD0"/>
<keyword evidence="2" id="KW-1185">Reference proteome</keyword>
<sequence length="93" mass="10443">MMNAREALAILDRDFLETRCKVLEVAAALDRIDRAPAHHPEHPDPRLGQLRQALEALLIPGPDRAETIQLIFSREYDPAWMDGMKRGAGGEAR</sequence>
<name>A0A5B9WCD0_9BACT</name>
<dbReference type="EMBL" id="CP042997">
    <property type="protein sequence ID" value="QEH38328.1"/>
    <property type="molecule type" value="Genomic_DNA"/>
</dbReference>
<dbReference type="RefSeq" id="WP_210420276.1">
    <property type="nucleotide sequence ID" value="NZ_CP042997.1"/>
</dbReference>
<gene>
    <name evidence="1" type="ORF">OJF2_69290</name>
</gene>
<accession>A0A5B9WCD0</accession>
<protein>
    <submittedName>
        <fullName evidence="1">Uncharacterized protein</fullName>
    </submittedName>
</protein>
<proteinExistence type="predicted"/>
<evidence type="ECO:0000313" key="1">
    <source>
        <dbReference type="EMBL" id="QEH38328.1"/>
    </source>
</evidence>
<evidence type="ECO:0000313" key="2">
    <source>
        <dbReference type="Proteomes" id="UP000324233"/>
    </source>
</evidence>